<name>A0A5A7RH13_STRAF</name>
<dbReference type="Proteomes" id="UP000325081">
    <property type="component" value="Unassembled WGS sequence"/>
</dbReference>
<evidence type="ECO:0000313" key="3">
    <source>
        <dbReference type="Proteomes" id="UP000325081"/>
    </source>
</evidence>
<evidence type="ECO:0000313" key="2">
    <source>
        <dbReference type="EMBL" id="GER56476.1"/>
    </source>
</evidence>
<reference evidence="3" key="1">
    <citation type="journal article" date="2019" name="Curr. Biol.">
        <title>Genome Sequence of Striga asiatica Provides Insight into the Evolution of Plant Parasitism.</title>
        <authorList>
            <person name="Yoshida S."/>
            <person name="Kim S."/>
            <person name="Wafula E.K."/>
            <person name="Tanskanen J."/>
            <person name="Kim Y.M."/>
            <person name="Honaas L."/>
            <person name="Yang Z."/>
            <person name="Spallek T."/>
            <person name="Conn C.E."/>
            <person name="Ichihashi Y."/>
            <person name="Cheong K."/>
            <person name="Cui S."/>
            <person name="Der J.P."/>
            <person name="Gundlach H."/>
            <person name="Jiao Y."/>
            <person name="Hori C."/>
            <person name="Ishida J.K."/>
            <person name="Kasahara H."/>
            <person name="Kiba T."/>
            <person name="Kim M.S."/>
            <person name="Koo N."/>
            <person name="Laohavisit A."/>
            <person name="Lee Y.H."/>
            <person name="Lumba S."/>
            <person name="McCourt P."/>
            <person name="Mortimer J.C."/>
            <person name="Mutuku J.M."/>
            <person name="Nomura T."/>
            <person name="Sasaki-Sekimoto Y."/>
            <person name="Seto Y."/>
            <person name="Wang Y."/>
            <person name="Wakatake T."/>
            <person name="Sakakibara H."/>
            <person name="Demura T."/>
            <person name="Yamaguchi S."/>
            <person name="Yoneyama K."/>
            <person name="Manabe R.I."/>
            <person name="Nelson D.C."/>
            <person name="Schulman A.H."/>
            <person name="Timko M.P."/>
            <person name="dePamphilis C.W."/>
            <person name="Choi D."/>
            <person name="Shirasu K."/>
        </authorList>
    </citation>
    <scope>NUCLEOTIDE SEQUENCE [LARGE SCALE GENOMIC DNA]</scope>
    <source>
        <strain evidence="3">cv. UVA1</strain>
    </source>
</reference>
<keyword evidence="3" id="KW-1185">Reference proteome</keyword>
<protein>
    <submittedName>
        <fullName evidence="2">Glutamate synthase</fullName>
    </submittedName>
</protein>
<feature type="compositionally biased region" description="Polar residues" evidence="1">
    <location>
        <begin position="1"/>
        <end position="16"/>
    </location>
</feature>
<dbReference type="AlphaFoldDB" id="A0A5A7RH13"/>
<feature type="compositionally biased region" description="Polar residues" evidence="1">
    <location>
        <begin position="151"/>
        <end position="166"/>
    </location>
</feature>
<comment type="caution">
    <text evidence="2">The sequence shown here is derived from an EMBL/GenBank/DDBJ whole genome shotgun (WGS) entry which is preliminary data.</text>
</comment>
<feature type="region of interest" description="Disordered" evidence="1">
    <location>
        <begin position="1"/>
        <end position="42"/>
    </location>
</feature>
<evidence type="ECO:0000256" key="1">
    <source>
        <dbReference type="SAM" id="MobiDB-lite"/>
    </source>
</evidence>
<organism evidence="2 3">
    <name type="scientific">Striga asiatica</name>
    <name type="common">Asiatic witchweed</name>
    <name type="synonym">Buchnera asiatica</name>
    <dbReference type="NCBI Taxonomy" id="4170"/>
    <lineage>
        <taxon>Eukaryota</taxon>
        <taxon>Viridiplantae</taxon>
        <taxon>Streptophyta</taxon>
        <taxon>Embryophyta</taxon>
        <taxon>Tracheophyta</taxon>
        <taxon>Spermatophyta</taxon>
        <taxon>Magnoliopsida</taxon>
        <taxon>eudicotyledons</taxon>
        <taxon>Gunneridae</taxon>
        <taxon>Pentapetalae</taxon>
        <taxon>asterids</taxon>
        <taxon>lamiids</taxon>
        <taxon>Lamiales</taxon>
        <taxon>Orobanchaceae</taxon>
        <taxon>Buchnereae</taxon>
        <taxon>Striga</taxon>
    </lineage>
</organism>
<feature type="region of interest" description="Disordered" evidence="1">
    <location>
        <begin position="148"/>
        <end position="234"/>
    </location>
</feature>
<accession>A0A5A7RH13</accession>
<sequence>MLSKSQSTFIKNNSFAPLSKIPSSPNPNKPKPGVDDEVRAPLSKIPSSPSFICDDEVHRGFQAWMNGGNLVRKGQFRYEDWQTLWSSAGNPLTATEAFARTQFVRRAAVYFHKSAAVHSPFVRRASAILVLPLVRHASAISDRPLVRRASATDTHTTQTPSDSTIGSLGFRPPPPNRSRRPTHPNGPSKQTPPPHNLTATVEVKRSRGPPPPKTLIPPTLGKEERKEDRSAHLKLDHPRSDNRLRHCCREVGTIKQIRPSPPETVENPLGLMDPNRCICL</sequence>
<feature type="compositionally biased region" description="Basic and acidic residues" evidence="1">
    <location>
        <begin position="221"/>
        <end position="234"/>
    </location>
</feature>
<dbReference type="EMBL" id="BKCP01012736">
    <property type="protein sequence ID" value="GER56476.1"/>
    <property type="molecule type" value="Genomic_DNA"/>
</dbReference>
<proteinExistence type="predicted"/>
<gene>
    <name evidence="2" type="ORF">STAS_34206</name>
</gene>